<evidence type="ECO:0000313" key="1">
    <source>
        <dbReference type="EMBL" id="KAI8439611.1"/>
    </source>
</evidence>
<dbReference type="Proteomes" id="UP001064048">
    <property type="component" value="Chromosome 23"/>
</dbReference>
<name>A0ACC0KTW5_CHOFU</name>
<protein>
    <submittedName>
        <fullName evidence="1">Uncharacterized protein</fullName>
    </submittedName>
</protein>
<organism evidence="1 2">
    <name type="scientific">Choristoneura fumiferana</name>
    <name type="common">Spruce budworm moth</name>
    <name type="synonym">Archips fumiferana</name>
    <dbReference type="NCBI Taxonomy" id="7141"/>
    <lineage>
        <taxon>Eukaryota</taxon>
        <taxon>Metazoa</taxon>
        <taxon>Ecdysozoa</taxon>
        <taxon>Arthropoda</taxon>
        <taxon>Hexapoda</taxon>
        <taxon>Insecta</taxon>
        <taxon>Pterygota</taxon>
        <taxon>Neoptera</taxon>
        <taxon>Endopterygota</taxon>
        <taxon>Lepidoptera</taxon>
        <taxon>Glossata</taxon>
        <taxon>Ditrysia</taxon>
        <taxon>Tortricoidea</taxon>
        <taxon>Tortricidae</taxon>
        <taxon>Tortricinae</taxon>
        <taxon>Choristoneura</taxon>
    </lineage>
</organism>
<keyword evidence="2" id="KW-1185">Reference proteome</keyword>
<sequence length="471" mass="55723">MKLIFRIFDNIYIDNPFIKANFIMGRIVPLILHKSEWKRIKKQANDSTNEEPVRTVDIEGMIEQSQKWTRTWPDTVEGHVRKVMRDKKKVTALEMAEVEAFHKKAKKDNTAEALKKARDMIFERSCYGKQLISAIGDSKAQEVRDTQIKFKKEIEKNEQIAEQSKPEVKNVMYAEFERENAKKLISRQREIENAQFNKAIAKMKSEDALKAAKIEKMHRKEDAKMIESLLKLKITEEKHNHCLDKEGVLWYEAETKKIREQKAKRELQEQALADVWSKYQERIRCKERRILDQIHKEKYNIERFKSNYELLRQIQEQEQRSYNDFIEKGMIRCKQRLEEREQEDRVKKEYQRLVNIKEARYNKKCADELRSCTNRNKCVCDKTCFIPERKPGVKACKTQTERKPSFLTPYKRASRRETKPSGWTGAAAAHAQFARAAADALAECRYTAGVRRVVQDYRKSNNVENLQIPNH</sequence>
<accession>A0ACC0KTW5</accession>
<reference evidence="1 2" key="1">
    <citation type="journal article" date="2022" name="Genome Biol. Evol.">
        <title>The Spruce Budworm Genome: Reconstructing the Evolutionary History of Antifreeze Proteins.</title>
        <authorList>
            <person name="Beliveau C."/>
            <person name="Gagne P."/>
            <person name="Picq S."/>
            <person name="Vernygora O."/>
            <person name="Keeling C.I."/>
            <person name="Pinkney K."/>
            <person name="Doucet D."/>
            <person name="Wen F."/>
            <person name="Johnston J.S."/>
            <person name="Maaroufi H."/>
            <person name="Boyle B."/>
            <person name="Laroche J."/>
            <person name="Dewar K."/>
            <person name="Juretic N."/>
            <person name="Blackburn G."/>
            <person name="Nisole A."/>
            <person name="Brunet B."/>
            <person name="Brandao M."/>
            <person name="Lumley L."/>
            <person name="Duan J."/>
            <person name="Quan G."/>
            <person name="Lucarotti C.J."/>
            <person name="Roe A.D."/>
            <person name="Sperling F.A.H."/>
            <person name="Levesque R.C."/>
            <person name="Cusson M."/>
        </authorList>
    </citation>
    <scope>NUCLEOTIDE SEQUENCE [LARGE SCALE GENOMIC DNA]</scope>
    <source>
        <strain evidence="1">Glfc:IPQL:Cfum</strain>
    </source>
</reference>
<gene>
    <name evidence="1" type="ORF">MSG28_013337</name>
</gene>
<comment type="caution">
    <text evidence="1">The sequence shown here is derived from an EMBL/GenBank/DDBJ whole genome shotgun (WGS) entry which is preliminary data.</text>
</comment>
<dbReference type="EMBL" id="CM046123">
    <property type="protein sequence ID" value="KAI8439611.1"/>
    <property type="molecule type" value="Genomic_DNA"/>
</dbReference>
<proteinExistence type="predicted"/>
<evidence type="ECO:0000313" key="2">
    <source>
        <dbReference type="Proteomes" id="UP001064048"/>
    </source>
</evidence>